<dbReference type="Pfam" id="PF23343">
    <property type="entry name" value="REP_ORF2-G2P"/>
    <property type="match status" value="1"/>
</dbReference>
<feature type="domain" description="Replication-associated protein ORF2/G2P" evidence="2">
    <location>
        <begin position="101"/>
        <end position="197"/>
    </location>
</feature>
<dbReference type="Proteomes" id="UP000308917">
    <property type="component" value="Unassembled WGS sequence"/>
</dbReference>
<evidence type="ECO:0000313" key="4">
    <source>
        <dbReference type="Proteomes" id="UP000308917"/>
    </source>
</evidence>
<keyword evidence="4" id="KW-1185">Reference proteome</keyword>
<evidence type="ECO:0000313" key="3">
    <source>
        <dbReference type="EMBL" id="THU01448.1"/>
    </source>
</evidence>
<evidence type="ECO:0000259" key="2">
    <source>
        <dbReference type="Pfam" id="PF23343"/>
    </source>
</evidence>
<evidence type="ECO:0000256" key="1">
    <source>
        <dbReference type="SAM" id="MobiDB-lite"/>
    </source>
</evidence>
<proteinExistence type="predicted"/>
<comment type="caution">
    <text evidence="3">The sequence shown here is derived from an EMBL/GenBank/DDBJ whole genome shotgun (WGS) entry which is preliminary data.</text>
</comment>
<sequence>MKFPIRFTQPAPSAAPASASASHDAQRGPACGETGAASGRLQEAGGTPASGLVKISTSATTYRDFLEIDPKKTRVQRLRKTIPSAANLLQQALGPKRYKAAMVTLTYRGVDDFEPKHISRFLDLARKWMARRGYKLHYVWVAELQKRGALHYHVLIWLPKGLTLPKPDKQGWWPHGMTKIEWARNAVGYMVKYLSKMDSQGSFPKGCRLSGRGGLDASARAICRWINYASWLKRIAGVNTPIKRIKGLGLVNMASGEVLRSPWQVLVAEGKIFVYQVFDIIGGIDYHGPYSMLGESHA</sequence>
<dbReference type="OrthoDB" id="9129069at2"/>
<protein>
    <recommendedName>
        <fullName evidence="2">Replication-associated protein ORF2/G2P domain-containing protein</fullName>
    </recommendedName>
</protein>
<accession>A0A4S8F2A1</accession>
<reference evidence="3 4" key="1">
    <citation type="journal article" date="2015" name="Antonie Van Leeuwenhoek">
        <title>Lampropedia puyangensis sp. nov., isolated from symptomatic bark of Populus ? euramericana canker and emended description of Lampropedia hyalina (Ehrenberg 1832) Lee et al. 2004.</title>
        <authorList>
            <person name="Li Y."/>
            <person name="Wang T."/>
            <person name="Piao C.G."/>
            <person name="Wang L.F."/>
            <person name="Tian G.Z."/>
            <person name="Zhu T.H."/>
            <person name="Guo M.W."/>
        </authorList>
    </citation>
    <scope>NUCLEOTIDE SEQUENCE [LARGE SCALE GENOMIC DNA]</scope>
    <source>
        <strain evidence="3 4">2-bin</strain>
    </source>
</reference>
<feature type="compositionally biased region" description="Low complexity" evidence="1">
    <location>
        <begin position="10"/>
        <end position="22"/>
    </location>
</feature>
<dbReference type="InterPro" id="IPR056906">
    <property type="entry name" value="ORF2/G2P_dom"/>
</dbReference>
<feature type="region of interest" description="Disordered" evidence="1">
    <location>
        <begin position="1"/>
        <end position="49"/>
    </location>
</feature>
<dbReference type="RefSeq" id="WP_136573386.1">
    <property type="nucleotide sequence ID" value="NZ_STFG01000008.1"/>
</dbReference>
<dbReference type="EMBL" id="STFG01000008">
    <property type="protein sequence ID" value="THU01448.1"/>
    <property type="molecule type" value="Genomic_DNA"/>
</dbReference>
<name>A0A4S8F2A1_9BURK</name>
<organism evidence="3 4">
    <name type="scientific">Lampropedia puyangensis</name>
    <dbReference type="NCBI Taxonomy" id="1330072"/>
    <lineage>
        <taxon>Bacteria</taxon>
        <taxon>Pseudomonadati</taxon>
        <taxon>Pseudomonadota</taxon>
        <taxon>Betaproteobacteria</taxon>
        <taxon>Burkholderiales</taxon>
        <taxon>Comamonadaceae</taxon>
        <taxon>Lampropedia</taxon>
    </lineage>
</organism>
<gene>
    <name evidence="3" type="ORF">E9531_08725</name>
</gene>
<dbReference type="AlphaFoldDB" id="A0A4S8F2A1"/>